<evidence type="ECO:0000256" key="1">
    <source>
        <dbReference type="ARBA" id="ARBA00004370"/>
    </source>
</evidence>
<comment type="subcellular location">
    <subcellularLocation>
        <location evidence="1">Membrane</location>
    </subcellularLocation>
</comment>
<feature type="non-terminal residue" evidence="8">
    <location>
        <position position="1"/>
    </location>
</feature>
<evidence type="ECO:0000256" key="2">
    <source>
        <dbReference type="ARBA" id="ARBA00022448"/>
    </source>
</evidence>
<dbReference type="Pfam" id="PF01490">
    <property type="entry name" value="Aa_trans"/>
    <property type="match status" value="1"/>
</dbReference>
<dbReference type="Gene3D" id="1.20.1740.10">
    <property type="entry name" value="Amino acid/polyamine transporter I"/>
    <property type="match status" value="1"/>
</dbReference>
<sequence length="345" mass="37664">QLKINFCFIALVVALFITPFLMLGSAKDFWQTALVALLSTCVAASLMIVGIIHDWGPCSAEVDFPPVVFNQFFLSYGTIMFTFGGHSAFPTFQHDMKNPGDFHKSAISSYVVMLILYLPIAVLGYMVYGGSQGGSIITSLQLTWVQQTVNVLITIHVIFAQILICSPISLQVEHLFKVPNEFGIRRFVVRGLIVLSVLFTALSVPKFGAILHLIGGSTITLLSMILPSIFNLCLVASNRKRKQMPDVQEDKIYASVTEVFRYNSWPLLIANFCVLAFGVIGGVAATLSALRTLATTEWKLPCYVELFMGTLNFEGEGGAVSCCGLYKNITTLDGVNPNGFCAALS</sequence>
<dbReference type="EMBL" id="BTSX01000004">
    <property type="protein sequence ID" value="GMS93146.1"/>
    <property type="molecule type" value="Genomic_DNA"/>
</dbReference>
<feature type="transmembrane region" description="Helical" evidence="6">
    <location>
        <begin position="268"/>
        <end position="290"/>
    </location>
</feature>
<keyword evidence="3 6" id="KW-0812">Transmembrane</keyword>
<name>A0AAV5TC50_9BILA</name>
<evidence type="ECO:0000256" key="5">
    <source>
        <dbReference type="ARBA" id="ARBA00023136"/>
    </source>
</evidence>
<feature type="transmembrane region" description="Helical" evidence="6">
    <location>
        <begin position="72"/>
        <end position="89"/>
    </location>
</feature>
<keyword evidence="4 6" id="KW-1133">Transmembrane helix</keyword>
<dbReference type="AlphaFoldDB" id="A0AAV5TC50"/>
<evidence type="ECO:0000313" key="8">
    <source>
        <dbReference type="EMBL" id="GMS93146.1"/>
    </source>
</evidence>
<evidence type="ECO:0000256" key="6">
    <source>
        <dbReference type="SAM" id="Phobius"/>
    </source>
</evidence>
<organism evidence="8 9">
    <name type="scientific">Pristionchus entomophagus</name>
    <dbReference type="NCBI Taxonomy" id="358040"/>
    <lineage>
        <taxon>Eukaryota</taxon>
        <taxon>Metazoa</taxon>
        <taxon>Ecdysozoa</taxon>
        <taxon>Nematoda</taxon>
        <taxon>Chromadorea</taxon>
        <taxon>Rhabditida</taxon>
        <taxon>Rhabditina</taxon>
        <taxon>Diplogasteromorpha</taxon>
        <taxon>Diplogasteroidea</taxon>
        <taxon>Neodiplogasteridae</taxon>
        <taxon>Pristionchus</taxon>
    </lineage>
</organism>
<dbReference type="GO" id="GO:0016020">
    <property type="term" value="C:membrane"/>
    <property type="evidence" value="ECO:0007669"/>
    <property type="project" value="UniProtKB-SubCell"/>
</dbReference>
<comment type="caution">
    <text evidence="8">The sequence shown here is derived from an EMBL/GenBank/DDBJ whole genome shotgun (WGS) entry which is preliminary data.</text>
</comment>
<proteinExistence type="predicted"/>
<protein>
    <recommendedName>
        <fullName evidence="7">Amino acid transporter transmembrane domain-containing protein</fullName>
    </recommendedName>
</protein>
<feature type="transmembrane region" description="Helical" evidence="6">
    <location>
        <begin position="6"/>
        <end position="26"/>
    </location>
</feature>
<gene>
    <name evidence="8" type="ORF">PENTCL1PPCAC_15321</name>
</gene>
<dbReference type="Proteomes" id="UP001432027">
    <property type="component" value="Unassembled WGS sequence"/>
</dbReference>
<keyword evidence="5 6" id="KW-0472">Membrane</keyword>
<reference evidence="8" key="1">
    <citation type="submission" date="2023-10" db="EMBL/GenBank/DDBJ databases">
        <title>Genome assembly of Pristionchus species.</title>
        <authorList>
            <person name="Yoshida K."/>
            <person name="Sommer R.J."/>
        </authorList>
    </citation>
    <scope>NUCLEOTIDE SEQUENCE</scope>
    <source>
        <strain evidence="8">RS0144</strain>
    </source>
</reference>
<feature type="transmembrane region" description="Helical" evidence="6">
    <location>
        <begin position="148"/>
        <end position="166"/>
    </location>
</feature>
<feature type="transmembrane region" description="Helical" evidence="6">
    <location>
        <begin position="187"/>
        <end position="204"/>
    </location>
</feature>
<keyword evidence="9" id="KW-1185">Reference proteome</keyword>
<accession>A0AAV5TC50</accession>
<evidence type="ECO:0000259" key="7">
    <source>
        <dbReference type="Pfam" id="PF01490"/>
    </source>
</evidence>
<feature type="domain" description="Amino acid transporter transmembrane" evidence="7">
    <location>
        <begin position="4"/>
        <end position="242"/>
    </location>
</feature>
<dbReference type="FunFam" id="1.20.1740.10:FF:000052">
    <property type="entry name" value="Lysine histidine transporter-like 3"/>
    <property type="match status" value="1"/>
</dbReference>
<dbReference type="PANTHER" id="PTHR48017">
    <property type="entry name" value="OS05G0424000 PROTEIN-RELATED"/>
    <property type="match status" value="1"/>
</dbReference>
<evidence type="ECO:0000256" key="3">
    <source>
        <dbReference type="ARBA" id="ARBA00022692"/>
    </source>
</evidence>
<keyword evidence="2" id="KW-0813">Transport</keyword>
<evidence type="ECO:0000313" key="9">
    <source>
        <dbReference type="Proteomes" id="UP001432027"/>
    </source>
</evidence>
<dbReference type="InterPro" id="IPR013057">
    <property type="entry name" value="AA_transpt_TM"/>
</dbReference>
<feature type="transmembrane region" description="Helical" evidence="6">
    <location>
        <begin position="110"/>
        <end position="128"/>
    </location>
</feature>
<feature type="transmembrane region" description="Helical" evidence="6">
    <location>
        <begin position="33"/>
        <end position="52"/>
    </location>
</feature>
<feature type="transmembrane region" description="Helical" evidence="6">
    <location>
        <begin position="210"/>
        <end position="234"/>
    </location>
</feature>
<evidence type="ECO:0000256" key="4">
    <source>
        <dbReference type="ARBA" id="ARBA00022989"/>
    </source>
</evidence>